<dbReference type="PANTHER" id="PTHR36305:SF1">
    <property type="entry name" value="PHOSPHATIDYLGLYCEROPHOSPHATASE A"/>
    <property type="match status" value="1"/>
</dbReference>
<reference evidence="3" key="1">
    <citation type="submission" date="2020-07" db="EMBL/GenBank/DDBJ databases">
        <title>Huge and variable diversity of episymbiotic CPR bacteria and DPANN archaea in groundwater ecosystems.</title>
        <authorList>
            <person name="He C.Y."/>
            <person name="Keren R."/>
            <person name="Whittaker M."/>
            <person name="Farag I.F."/>
            <person name="Doudna J."/>
            <person name="Cate J.H.D."/>
            <person name="Banfield J.F."/>
        </authorList>
    </citation>
    <scope>NUCLEOTIDE SEQUENCE</scope>
    <source>
        <strain evidence="3">NC_groundwater_717_Ag_S-0.2um_59_8</strain>
    </source>
</reference>
<sequence length="153" mass="15787">MEKLILWLATAGGVGRSPVAPGTLGAAVAVPLALLLSRLGTLPFGIVGVGVIVLGVEISRRAEILLECKDAPAIVIDEVAGMLLSLFLVPLSVFSVAAGFILFRIFDIWKPVPSLEKLPGGFGVMADDVLAGLITNGILHGVNRLPGGLAGWI</sequence>
<evidence type="ECO:0000313" key="3">
    <source>
        <dbReference type="EMBL" id="MBI3016075.1"/>
    </source>
</evidence>
<dbReference type="SUPFAM" id="SSF101307">
    <property type="entry name" value="YutG-like"/>
    <property type="match status" value="1"/>
</dbReference>
<dbReference type="PIRSF" id="PIRSF006162">
    <property type="entry name" value="PgpA"/>
    <property type="match status" value="1"/>
</dbReference>
<name>A0A932M219_UNCTE</name>
<dbReference type="InterPro" id="IPR007686">
    <property type="entry name" value="YutG/PgpA"/>
</dbReference>
<dbReference type="AlphaFoldDB" id="A0A932M219"/>
<feature type="transmembrane region" description="Helical" evidence="1">
    <location>
        <begin position="39"/>
        <end position="58"/>
    </location>
</feature>
<keyword evidence="1" id="KW-0472">Membrane</keyword>
<dbReference type="Pfam" id="PF04608">
    <property type="entry name" value="PgpA"/>
    <property type="match status" value="1"/>
</dbReference>
<dbReference type="GO" id="GO:0006629">
    <property type="term" value="P:lipid metabolic process"/>
    <property type="evidence" value="ECO:0007669"/>
    <property type="project" value="InterPro"/>
</dbReference>
<dbReference type="Proteomes" id="UP000741360">
    <property type="component" value="Unassembled WGS sequence"/>
</dbReference>
<protein>
    <submittedName>
        <fullName evidence="3">Phosphatidylglycerophosphatase A</fullName>
    </submittedName>
</protein>
<dbReference type="CDD" id="cd06971">
    <property type="entry name" value="PgpA"/>
    <property type="match status" value="1"/>
</dbReference>
<keyword evidence="1" id="KW-1133">Transmembrane helix</keyword>
<dbReference type="GO" id="GO:0008962">
    <property type="term" value="F:phosphatidylglycerophosphatase activity"/>
    <property type="evidence" value="ECO:0007669"/>
    <property type="project" value="InterPro"/>
</dbReference>
<gene>
    <name evidence="3" type="ORF">HYY65_13680</name>
</gene>
<evidence type="ECO:0000259" key="2">
    <source>
        <dbReference type="Pfam" id="PF04608"/>
    </source>
</evidence>
<feature type="transmembrane region" description="Helical" evidence="1">
    <location>
        <begin position="79"/>
        <end position="106"/>
    </location>
</feature>
<dbReference type="EMBL" id="JACPSX010000261">
    <property type="protein sequence ID" value="MBI3016075.1"/>
    <property type="molecule type" value="Genomic_DNA"/>
</dbReference>
<feature type="domain" description="YutG/PgpA" evidence="2">
    <location>
        <begin position="7"/>
        <end position="142"/>
    </location>
</feature>
<proteinExistence type="predicted"/>
<accession>A0A932M219</accession>
<dbReference type="InterPro" id="IPR026037">
    <property type="entry name" value="PgpA"/>
</dbReference>
<dbReference type="PANTHER" id="PTHR36305">
    <property type="entry name" value="PHOSPHATIDYLGLYCEROPHOSPHATASE A"/>
    <property type="match status" value="1"/>
</dbReference>
<evidence type="ECO:0000313" key="4">
    <source>
        <dbReference type="Proteomes" id="UP000741360"/>
    </source>
</evidence>
<keyword evidence="1" id="KW-0812">Transmembrane</keyword>
<evidence type="ECO:0000256" key="1">
    <source>
        <dbReference type="SAM" id="Phobius"/>
    </source>
</evidence>
<comment type="caution">
    <text evidence="3">The sequence shown here is derived from an EMBL/GenBank/DDBJ whole genome shotgun (WGS) entry which is preliminary data.</text>
</comment>
<organism evidence="3 4">
    <name type="scientific">Tectimicrobiota bacterium</name>
    <dbReference type="NCBI Taxonomy" id="2528274"/>
    <lineage>
        <taxon>Bacteria</taxon>
        <taxon>Pseudomonadati</taxon>
        <taxon>Nitrospinota/Tectimicrobiota group</taxon>
        <taxon>Candidatus Tectimicrobiota</taxon>
    </lineage>
</organism>
<dbReference type="InterPro" id="IPR036681">
    <property type="entry name" value="PgpA-like_sf"/>
</dbReference>